<dbReference type="EMBL" id="BAZW01000018">
    <property type="protein sequence ID" value="GAO30127.1"/>
    <property type="molecule type" value="Genomic_DNA"/>
</dbReference>
<dbReference type="InterPro" id="IPR001932">
    <property type="entry name" value="PPM-type_phosphatase-like_dom"/>
</dbReference>
<dbReference type="Pfam" id="PF07228">
    <property type="entry name" value="SpoIIE"/>
    <property type="match status" value="1"/>
</dbReference>
<evidence type="ECO:0000313" key="3">
    <source>
        <dbReference type="Proteomes" id="UP000032900"/>
    </source>
</evidence>
<dbReference type="InterPro" id="IPR036457">
    <property type="entry name" value="PPM-type-like_dom_sf"/>
</dbReference>
<accession>A0A0E9LX29</accession>
<organism evidence="2 3">
    <name type="scientific">Geofilum rubicundum JCM 15548</name>
    <dbReference type="NCBI Taxonomy" id="1236989"/>
    <lineage>
        <taxon>Bacteria</taxon>
        <taxon>Pseudomonadati</taxon>
        <taxon>Bacteroidota</taxon>
        <taxon>Bacteroidia</taxon>
        <taxon>Marinilabiliales</taxon>
        <taxon>Marinilabiliaceae</taxon>
        <taxon>Geofilum</taxon>
    </lineage>
</organism>
<dbReference type="Gene3D" id="3.60.40.10">
    <property type="entry name" value="PPM-type phosphatase domain"/>
    <property type="match status" value="1"/>
</dbReference>
<evidence type="ECO:0000259" key="1">
    <source>
        <dbReference type="Pfam" id="PF07228"/>
    </source>
</evidence>
<keyword evidence="3" id="KW-1185">Reference proteome</keyword>
<name>A0A0E9LX29_9BACT</name>
<reference evidence="2 3" key="1">
    <citation type="journal article" date="2015" name="Microbes Environ.">
        <title>Distribution and evolution of nitrogen fixation genes in the phylum bacteroidetes.</title>
        <authorList>
            <person name="Inoue J."/>
            <person name="Oshima K."/>
            <person name="Suda W."/>
            <person name="Sakamoto M."/>
            <person name="Iino T."/>
            <person name="Noda S."/>
            <person name="Hongoh Y."/>
            <person name="Hattori M."/>
            <person name="Ohkuma M."/>
        </authorList>
    </citation>
    <scope>NUCLEOTIDE SEQUENCE [LARGE SCALE GENOMIC DNA]</scope>
    <source>
        <strain evidence="2">JCM 15548</strain>
    </source>
</reference>
<dbReference type="STRING" id="1236989.JCM15548_12379"/>
<feature type="domain" description="PPM-type phosphatase" evidence="1">
    <location>
        <begin position="37"/>
        <end position="231"/>
    </location>
</feature>
<proteinExistence type="predicted"/>
<dbReference type="Proteomes" id="UP000032900">
    <property type="component" value="Unassembled WGS sequence"/>
</dbReference>
<protein>
    <recommendedName>
        <fullName evidence="1">PPM-type phosphatase domain-containing protein</fullName>
    </recommendedName>
</protein>
<dbReference type="AlphaFoldDB" id="A0A0E9LX29"/>
<sequence length="397" mass="44478">MRLPESHIFIDIFCQQVNHHGESICGDVFLSRRVKEEGRTILVLSDGMGSGIKANVLASLTASMAVNFTMEHREVQKTAEIIMDTLPVCSVRKISYSTFTIVDIEDDGFTTIVEFDNPLCLLLRGDEIFDPGWEKIVLDSEKYQGKVINTCSFRAEKEDRLLFWSDGIIQSGMGSKAFPFGWGRDNLVTQVLKILTNNPFTSSSKLARKIVNIASQHDGGQPKDDTSCGVVYFREPRKLLLVSGPPFDERRDLDFSIKVQRFSGKKIIAGGTTAEIVARELALKFDAGMEQGDPELPPVSYVEGINLVTEGILTLSKVAKILENLRKDSRLGTGPADLIVKYFLESDRIHVMNGTRINVAHQDPNLPVELEIRRSIIKRIVKLLEDKFLKEVTVEYL</sequence>
<comment type="caution">
    <text evidence="2">The sequence shown here is derived from an EMBL/GenBank/DDBJ whole genome shotgun (WGS) entry which is preliminary data.</text>
</comment>
<evidence type="ECO:0000313" key="2">
    <source>
        <dbReference type="EMBL" id="GAO30127.1"/>
    </source>
</evidence>
<gene>
    <name evidence="2" type="ORF">JCM15548_12379</name>
</gene>
<dbReference type="OrthoDB" id="1090916at2"/>
<dbReference type="RefSeq" id="WP_062124893.1">
    <property type="nucleotide sequence ID" value="NZ_BAZW01000018.1"/>
</dbReference>
<dbReference type="SUPFAM" id="SSF81606">
    <property type="entry name" value="PP2C-like"/>
    <property type="match status" value="1"/>
</dbReference>